<proteinExistence type="predicted"/>
<dbReference type="InterPro" id="IPR048958">
    <property type="entry name" value="Polysacc_lyase_14"/>
</dbReference>
<dbReference type="OrthoDB" id="3337916at2759"/>
<dbReference type="Gene3D" id="2.60.120.200">
    <property type="match status" value="1"/>
</dbReference>
<dbReference type="Proteomes" id="UP000298030">
    <property type="component" value="Unassembled WGS sequence"/>
</dbReference>
<dbReference type="AlphaFoldDB" id="A0A4Y7TVF6"/>
<gene>
    <name evidence="2" type="ORF">FA13DRAFT_1621139</name>
</gene>
<reference evidence="2 3" key="1">
    <citation type="journal article" date="2019" name="Nat. Ecol. Evol.">
        <title>Megaphylogeny resolves global patterns of mushroom evolution.</title>
        <authorList>
            <person name="Varga T."/>
            <person name="Krizsan K."/>
            <person name="Foldi C."/>
            <person name="Dima B."/>
            <person name="Sanchez-Garcia M."/>
            <person name="Sanchez-Ramirez S."/>
            <person name="Szollosi G.J."/>
            <person name="Szarkandi J.G."/>
            <person name="Papp V."/>
            <person name="Albert L."/>
            <person name="Andreopoulos W."/>
            <person name="Angelini C."/>
            <person name="Antonin V."/>
            <person name="Barry K.W."/>
            <person name="Bougher N.L."/>
            <person name="Buchanan P."/>
            <person name="Buyck B."/>
            <person name="Bense V."/>
            <person name="Catcheside P."/>
            <person name="Chovatia M."/>
            <person name="Cooper J."/>
            <person name="Damon W."/>
            <person name="Desjardin D."/>
            <person name="Finy P."/>
            <person name="Geml J."/>
            <person name="Haridas S."/>
            <person name="Hughes K."/>
            <person name="Justo A."/>
            <person name="Karasinski D."/>
            <person name="Kautmanova I."/>
            <person name="Kiss B."/>
            <person name="Kocsube S."/>
            <person name="Kotiranta H."/>
            <person name="LaButti K.M."/>
            <person name="Lechner B.E."/>
            <person name="Liimatainen K."/>
            <person name="Lipzen A."/>
            <person name="Lukacs Z."/>
            <person name="Mihaltcheva S."/>
            <person name="Morgado L.N."/>
            <person name="Niskanen T."/>
            <person name="Noordeloos M.E."/>
            <person name="Ohm R.A."/>
            <person name="Ortiz-Santana B."/>
            <person name="Ovrebo C."/>
            <person name="Racz N."/>
            <person name="Riley R."/>
            <person name="Savchenko A."/>
            <person name="Shiryaev A."/>
            <person name="Soop K."/>
            <person name="Spirin V."/>
            <person name="Szebenyi C."/>
            <person name="Tomsovsky M."/>
            <person name="Tulloss R.E."/>
            <person name="Uehling J."/>
            <person name="Grigoriev I.V."/>
            <person name="Vagvolgyi C."/>
            <person name="Papp T."/>
            <person name="Martin F.M."/>
            <person name="Miettinen O."/>
            <person name="Hibbett D.S."/>
            <person name="Nagy L.G."/>
        </authorList>
    </citation>
    <scope>NUCLEOTIDE SEQUENCE [LARGE SCALE GENOMIC DNA]</scope>
    <source>
        <strain evidence="2 3">FP101781</strain>
    </source>
</reference>
<dbReference type="STRING" id="71717.A0A4Y7TVF6"/>
<feature type="domain" description="Polysaccharide lyase 14" evidence="1">
    <location>
        <begin position="70"/>
        <end position="287"/>
    </location>
</feature>
<dbReference type="EMBL" id="QPFP01000003">
    <property type="protein sequence ID" value="TEB37924.1"/>
    <property type="molecule type" value="Genomic_DNA"/>
</dbReference>
<sequence length="293" mass="32422">MKPPLTSQLIPVDCFEIGFSTSAWVQHRCVVKCDLDDKALGVHKVASRFKHPVVTPPETTGSPCDPQLAWEAFYPEGSINPSGTIPGGFSFYMYGPPEFKARLATATEAVLSYRMMLQGDWEWVKGGKFPGLFGGVNDMAYGCSGGRKEQRCQCFGLRPMWRSNGVGELYTYLPLTEHNAAQQRKVPPQSIENSDYGFSVGRGSFDFKRAVGNWIAIATRVKLNDVGFENGEVEVWVDGKSVIFIDGLTLRQTEDCTICGMQFQTFFGGHTPEWASTKDQRAWFADVTGAIIA</sequence>
<evidence type="ECO:0000313" key="3">
    <source>
        <dbReference type="Proteomes" id="UP000298030"/>
    </source>
</evidence>
<keyword evidence="2" id="KW-0456">Lyase</keyword>
<organism evidence="2 3">
    <name type="scientific">Coprinellus micaceus</name>
    <name type="common">Glistening ink-cap mushroom</name>
    <name type="synonym">Coprinus micaceus</name>
    <dbReference type="NCBI Taxonomy" id="71717"/>
    <lineage>
        <taxon>Eukaryota</taxon>
        <taxon>Fungi</taxon>
        <taxon>Dikarya</taxon>
        <taxon>Basidiomycota</taxon>
        <taxon>Agaricomycotina</taxon>
        <taxon>Agaricomycetes</taxon>
        <taxon>Agaricomycetidae</taxon>
        <taxon>Agaricales</taxon>
        <taxon>Agaricineae</taxon>
        <taxon>Psathyrellaceae</taxon>
        <taxon>Coprinellus</taxon>
    </lineage>
</organism>
<keyword evidence="3" id="KW-1185">Reference proteome</keyword>
<comment type="caution">
    <text evidence="2">The sequence shown here is derived from an EMBL/GenBank/DDBJ whole genome shotgun (WGS) entry which is preliminary data.</text>
</comment>
<dbReference type="PANTHER" id="PTHR40124:SF1">
    <property type="entry name" value="DISAGGREGATASE RELATED REPEAT PROTEIN"/>
    <property type="match status" value="1"/>
</dbReference>
<dbReference type="Pfam" id="PF21294">
    <property type="entry name" value="Polysacc_lyase_14"/>
    <property type="match status" value="1"/>
</dbReference>
<dbReference type="PANTHER" id="PTHR40124">
    <property type="match status" value="1"/>
</dbReference>
<name>A0A4Y7TVF6_COPMI</name>
<dbReference type="GO" id="GO:0016829">
    <property type="term" value="F:lyase activity"/>
    <property type="evidence" value="ECO:0007669"/>
    <property type="project" value="UniProtKB-KW"/>
</dbReference>
<protein>
    <submittedName>
        <fullName evidence="2">Polysaccharide lyase family 14 protein</fullName>
    </submittedName>
</protein>
<accession>A0A4Y7TVF6</accession>
<evidence type="ECO:0000313" key="2">
    <source>
        <dbReference type="EMBL" id="TEB37924.1"/>
    </source>
</evidence>
<evidence type="ECO:0000259" key="1">
    <source>
        <dbReference type="Pfam" id="PF21294"/>
    </source>
</evidence>